<organism evidence="9 10">
    <name type="scientific">Thamnocephalis sphaerospora</name>
    <dbReference type="NCBI Taxonomy" id="78915"/>
    <lineage>
        <taxon>Eukaryota</taxon>
        <taxon>Fungi</taxon>
        <taxon>Fungi incertae sedis</taxon>
        <taxon>Zoopagomycota</taxon>
        <taxon>Zoopagomycotina</taxon>
        <taxon>Zoopagomycetes</taxon>
        <taxon>Zoopagales</taxon>
        <taxon>Sigmoideomycetaceae</taxon>
        <taxon>Thamnocephalis</taxon>
    </lineage>
</organism>
<dbReference type="InterPro" id="IPR043145">
    <property type="entry name" value="Znf_ZZ_sf"/>
</dbReference>
<dbReference type="PANTHER" id="PTHR23056">
    <property type="entry name" value="CALCINEURIN B"/>
    <property type="match status" value="1"/>
</dbReference>
<evidence type="ECO:0000256" key="2">
    <source>
        <dbReference type="ARBA" id="ARBA00022737"/>
    </source>
</evidence>
<dbReference type="CDD" id="cd02340">
    <property type="entry name" value="ZZ_NBR1_like"/>
    <property type="match status" value="1"/>
</dbReference>
<dbReference type="SUPFAM" id="SSF47473">
    <property type="entry name" value="EF-hand"/>
    <property type="match status" value="1"/>
</dbReference>
<dbReference type="Pfam" id="PF13202">
    <property type="entry name" value="EF-hand_5"/>
    <property type="match status" value="1"/>
</dbReference>
<name>A0A4P9XMA4_9FUNG</name>
<dbReference type="InterPro" id="IPR002048">
    <property type="entry name" value="EF_hand_dom"/>
</dbReference>
<dbReference type="Pfam" id="PF13833">
    <property type="entry name" value="EF-hand_8"/>
    <property type="match status" value="1"/>
</dbReference>
<dbReference type="InterPro" id="IPR011992">
    <property type="entry name" value="EF-hand-dom_pair"/>
</dbReference>
<dbReference type="EMBL" id="KZ992781">
    <property type="protein sequence ID" value="RKP07005.1"/>
    <property type="molecule type" value="Genomic_DNA"/>
</dbReference>
<dbReference type="SUPFAM" id="SSF57850">
    <property type="entry name" value="RING/U-box"/>
    <property type="match status" value="1"/>
</dbReference>
<dbReference type="Proteomes" id="UP000271241">
    <property type="component" value="Unassembled WGS sequence"/>
</dbReference>
<keyword evidence="4" id="KW-0862">Zinc</keyword>
<evidence type="ECO:0000256" key="4">
    <source>
        <dbReference type="ARBA" id="ARBA00022833"/>
    </source>
</evidence>
<dbReference type="PROSITE" id="PS50222">
    <property type="entry name" value="EF_HAND_2"/>
    <property type="match status" value="2"/>
</dbReference>
<protein>
    <submittedName>
        <fullName evidence="9">Uncharacterized protein</fullName>
    </submittedName>
</protein>
<dbReference type="SMART" id="SM00291">
    <property type="entry name" value="ZnF_ZZ"/>
    <property type="match status" value="1"/>
</dbReference>
<dbReference type="STRING" id="78915.A0A4P9XMA4"/>
<dbReference type="Gene3D" id="1.10.238.10">
    <property type="entry name" value="EF-hand"/>
    <property type="match status" value="1"/>
</dbReference>
<evidence type="ECO:0000256" key="5">
    <source>
        <dbReference type="ARBA" id="ARBA00022837"/>
    </source>
</evidence>
<feature type="domain" description="ZZ-type" evidence="7">
    <location>
        <begin position="7"/>
        <end position="61"/>
    </location>
</feature>
<accession>A0A4P9XMA4</accession>
<keyword evidence="10" id="KW-1185">Reference proteome</keyword>
<evidence type="ECO:0000256" key="6">
    <source>
        <dbReference type="PROSITE-ProRule" id="PRU00228"/>
    </source>
</evidence>
<dbReference type="GO" id="GO:0008270">
    <property type="term" value="F:zinc ion binding"/>
    <property type="evidence" value="ECO:0007669"/>
    <property type="project" value="UniProtKB-KW"/>
</dbReference>
<dbReference type="PROSITE" id="PS01357">
    <property type="entry name" value="ZF_ZZ_1"/>
    <property type="match status" value="1"/>
</dbReference>
<reference evidence="10" key="1">
    <citation type="journal article" date="2018" name="Nat. Microbiol.">
        <title>Leveraging single-cell genomics to expand the fungal tree of life.</title>
        <authorList>
            <person name="Ahrendt S.R."/>
            <person name="Quandt C.A."/>
            <person name="Ciobanu D."/>
            <person name="Clum A."/>
            <person name="Salamov A."/>
            <person name="Andreopoulos B."/>
            <person name="Cheng J.F."/>
            <person name="Woyke T."/>
            <person name="Pelin A."/>
            <person name="Henrissat B."/>
            <person name="Reynolds N.K."/>
            <person name="Benny G.L."/>
            <person name="Smith M.E."/>
            <person name="James T.Y."/>
            <person name="Grigoriev I.V."/>
        </authorList>
    </citation>
    <scope>NUCLEOTIDE SEQUENCE [LARGE SCALE GENOMIC DNA]</scope>
    <source>
        <strain evidence="10">RSA 1356</strain>
    </source>
</reference>
<evidence type="ECO:0000256" key="1">
    <source>
        <dbReference type="ARBA" id="ARBA00022723"/>
    </source>
</evidence>
<sequence>DSSYAALDGVTCNLCSASPIRGIRYKCCICADFDLCEGCEQQAPECHYRTHVFLKIRIPIPPLANPCVPLVPALYPGRPFSEASLAWDQLRVIKSKTRFEQSEVEALYEQFKALSSAEKPGTQESAISRSDFRRCLRRLGERQFLVVDRLFHFFDQDGDGVISFAEFVSGISTLGRGNFEEKVQCKFVFQGYDLDDDGFVSKSEMHAVYSSFVHLSMELARCNVAVVNLARTVTHEYSLSQPISSAFTNYVGFETSGSAAVTKRPISSEGAVSGKQPALHTITQDVVDGFVNQVFKDFESDRLSFPDFRRAVLADSQLMSWFECLGTIF</sequence>
<dbReference type="InterPro" id="IPR045198">
    <property type="entry name" value="CNBL1-10"/>
</dbReference>
<feature type="non-terminal residue" evidence="9">
    <location>
        <position position="1"/>
    </location>
</feature>
<dbReference type="Gene3D" id="3.30.60.90">
    <property type="match status" value="1"/>
</dbReference>
<dbReference type="Pfam" id="PF00569">
    <property type="entry name" value="ZZ"/>
    <property type="match status" value="1"/>
</dbReference>
<dbReference type="GO" id="GO:0019900">
    <property type="term" value="F:kinase binding"/>
    <property type="evidence" value="ECO:0007669"/>
    <property type="project" value="InterPro"/>
</dbReference>
<evidence type="ECO:0000313" key="10">
    <source>
        <dbReference type="Proteomes" id="UP000271241"/>
    </source>
</evidence>
<dbReference type="GO" id="GO:0019722">
    <property type="term" value="P:calcium-mediated signaling"/>
    <property type="evidence" value="ECO:0007669"/>
    <property type="project" value="InterPro"/>
</dbReference>
<dbReference type="PROSITE" id="PS50135">
    <property type="entry name" value="ZF_ZZ_2"/>
    <property type="match status" value="1"/>
</dbReference>
<feature type="domain" description="EF-hand" evidence="8">
    <location>
        <begin position="180"/>
        <end position="215"/>
    </location>
</feature>
<dbReference type="InterPro" id="IPR018247">
    <property type="entry name" value="EF_Hand_1_Ca_BS"/>
</dbReference>
<evidence type="ECO:0000259" key="7">
    <source>
        <dbReference type="PROSITE" id="PS50135"/>
    </source>
</evidence>
<dbReference type="CDD" id="cd00051">
    <property type="entry name" value="EFh"/>
    <property type="match status" value="1"/>
</dbReference>
<keyword evidence="5" id="KW-0106">Calcium</keyword>
<dbReference type="PROSITE" id="PS00018">
    <property type="entry name" value="EF_HAND_1"/>
    <property type="match status" value="2"/>
</dbReference>
<dbReference type="GO" id="GO:0005509">
    <property type="term" value="F:calcium ion binding"/>
    <property type="evidence" value="ECO:0007669"/>
    <property type="project" value="InterPro"/>
</dbReference>
<evidence type="ECO:0000256" key="3">
    <source>
        <dbReference type="ARBA" id="ARBA00022771"/>
    </source>
</evidence>
<dbReference type="PANTHER" id="PTHR23056:SF110">
    <property type="entry name" value="CALMODULIN"/>
    <property type="match status" value="1"/>
</dbReference>
<dbReference type="AlphaFoldDB" id="A0A4P9XMA4"/>
<keyword evidence="1" id="KW-0479">Metal-binding</keyword>
<dbReference type="SMART" id="SM00054">
    <property type="entry name" value="EFh"/>
    <property type="match status" value="2"/>
</dbReference>
<evidence type="ECO:0000313" key="9">
    <source>
        <dbReference type="EMBL" id="RKP07005.1"/>
    </source>
</evidence>
<dbReference type="InterPro" id="IPR000433">
    <property type="entry name" value="Znf_ZZ"/>
</dbReference>
<dbReference type="OrthoDB" id="2122982at2759"/>
<feature type="domain" description="EF-hand" evidence="8">
    <location>
        <begin position="142"/>
        <end position="177"/>
    </location>
</feature>
<keyword evidence="3 6" id="KW-0863">Zinc-finger</keyword>
<gene>
    <name evidence="9" type="ORF">THASP1DRAFT_17708</name>
</gene>
<proteinExistence type="predicted"/>
<evidence type="ECO:0000259" key="8">
    <source>
        <dbReference type="PROSITE" id="PS50222"/>
    </source>
</evidence>
<keyword evidence="2" id="KW-0677">Repeat</keyword>